<proteinExistence type="predicted"/>
<organism evidence="1 2">
    <name type="scientific">Parachaetomium inaequale</name>
    <dbReference type="NCBI Taxonomy" id="2588326"/>
    <lineage>
        <taxon>Eukaryota</taxon>
        <taxon>Fungi</taxon>
        <taxon>Dikarya</taxon>
        <taxon>Ascomycota</taxon>
        <taxon>Pezizomycotina</taxon>
        <taxon>Sordariomycetes</taxon>
        <taxon>Sordariomycetidae</taxon>
        <taxon>Sordariales</taxon>
        <taxon>Chaetomiaceae</taxon>
        <taxon>Parachaetomium</taxon>
    </lineage>
</organism>
<protein>
    <submittedName>
        <fullName evidence="1">Uncharacterized protein</fullName>
    </submittedName>
</protein>
<dbReference type="AlphaFoldDB" id="A0AAN6PKR6"/>
<sequence length="400" mass="45785">MAGIRSIREYYKDMRQCRRPGSNSMAFALVTQLPFPNGVVSQAVRSAFLEASTTQRADEIANVCANGPAIDSLVILLRLALALSLSPEKSGDPRLYDLAYHDFGRNLVDDYMVKGELFDLLYPPQTDQFKHATGSDKATDTFNRVDETLGELISHPLVSAALWSHPFMQFFRRDTWIRKPGQVGFKPYELDRKFVLRNLPFHIDDHAAPTDLGKYFSQRLGIRDIDGASIAFAGYMPEIIPVIMRGGQDFNSIRAFTIDGPDNYRRRRDGTLAPQMATRHYHLRAVLNLAESDIRIHHQDTSPVVEQLLKRKGKEWVDTDHGQKLTRGEHARGWTFEDSPTRHFLLIYARYYDPNHAPYRLPSRRFGEYIPPVRGNGEQRLAARPYVHIKNKPSPQKIFF</sequence>
<dbReference type="EMBL" id="MU854349">
    <property type="protein sequence ID" value="KAK4041908.1"/>
    <property type="molecule type" value="Genomic_DNA"/>
</dbReference>
<dbReference type="Proteomes" id="UP001303115">
    <property type="component" value="Unassembled WGS sequence"/>
</dbReference>
<evidence type="ECO:0000313" key="2">
    <source>
        <dbReference type="Proteomes" id="UP001303115"/>
    </source>
</evidence>
<reference evidence="2" key="1">
    <citation type="journal article" date="2023" name="Mol. Phylogenet. Evol.">
        <title>Genome-scale phylogeny and comparative genomics of the fungal order Sordariales.</title>
        <authorList>
            <person name="Hensen N."/>
            <person name="Bonometti L."/>
            <person name="Westerberg I."/>
            <person name="Brannstrom I.O."/>
            <person name="Guillou S."/>
            <person name="Cros-Aarteil S."/>
            <person name="Calhoun S."/>
            <person name="Haridas S."/>
            <person name="Kuo A."/>
            <person name="Mondo S."/>
            <person name="Pangilinan J."/>
            <person name="Riley R."/>
            <person name="LaButti K."/>
            <person name="Andreopoulos B."/>
            <person name="Lipzen A."/>
            <person name="Chen C."/>
            <person name="Yan M."/>
            <person name="Daum C."/>
            <person name="Ng V."/>
            <person name="Clum A."/>
            <person name="Steindorff A."/>
            <person name="Ohm R.A."/>
            <person name="Martin F."/>
            <person name="Silar P."/>
            <person name="Natvig D.O."/>
            <person name="Lalanne C."/>
            <person name="Gautier V."/>
            <person name="Ament-Velasquez S.L."/>
            <person name="Kruys A."/>
            <person name="Hutchinson M.I."/>
            <person name="Powell A.J."/>
            <person name="Barry K."/>
            <person name="Miller A.N."/>
            <person name="Grigoriev I.V."/>
            <person name="Debuchy R."/>
            <person name="Gladieux P."/>
            <person name="Hiltunen Thoren M."/>
            <person name="Johannesson H."/>
        </authorList>
    </citation>
    <scope>NUCLEOTIDE SEQUENCE [LARGE SCALE GENOMIC DNA]</scope>
    <source>
        <strain evidence="2">CBS 284.82</strain>
    </source>
</reference>
<name>A0AAN6PKR6_9PEZI</name>
<accession>A0AAN6PKR6</accession>
<keyword evidence="2" id="KW-1185">Reference proteome</keyword>
<evidence type="ECO:0000313" key="1">
    <source>
        <dbReference type="EMBL" id="KAK4041908.1"/>
    </source>
</evidence>
<gene>
    <name evidence="1" type="ORF">C8A01DRAFT_44997</name>
</gene>
<comment type="caution">
    <text evidence="1">The sequence shown here is derived from an EMBL/GenBank/DDBJ whole genome shotgun (WGS) entry which is preliminary data.</text>
</comment>